<dbReference type="InterPro" id="IPR029063">
    <property type="entry name" value="SAM-dependent_MTases_sf"/>
</dbReference>
<keyword evidence="3" id="KW-0949">S-adenosyl-L-methionine</keyword>
<organism evidence="5 6">
    <name type="scientific">Rhizobium loti</name>
    <name type="common">Mesorhizobium loti</name>
    <dbReference type="NCBI Taxonomy" id="381"/>
    <lineage>
        <taxon>Bacteria</taxon>
        <taxon>Pseudomonadati</taxon>
        <taxon>Pseudomonadota</taxon>
        <taxon>Alphaproteobacteria</taxon>
        <taxon>Hyphomicrobiales</taxon>
        <taxon>Phyllobacteriaceae</taxon>
        <taxon>Mesorhizobium</taxon>
    </lineage>
</organism>
<reference evidence="6" key="1">
    <citation type="submission" date="2016-06" db="EMBL/GenBank/DDBJ databases">
        <title>NZP2037 Pacbio-Illumina hybrid assembly.</title>
        <authorList>
            <person name="Ramsay J.P."/>
        </authorList>
    </citation>
    <scope>NUCLEOTIDE SEQUENCE [LARGE SCALE GENOMIC DNA]</scope>
    <source>
        <strain evidence="6">R7ANS::ICEMlSym2042</strain>
    </source>
</reference>
<dbReference type="PANTHER" id="PTHR43464">
    <property type="entry name" value="METHYLTRANSFERASE"/>
    <property type="match status" value="1"/>
</dbReference>
<feature type="domain" description="Methyltransferase type 12" evidence="4">
    <location>
        <begin position="54"/>
        <end position="141"/>
    </location>
</feature>
<sequence>MDVSQTLAKSRQTISAYEDYADRYDAIVRHVPNERGQASLKRLVAIAGTSGRILEVGSGAGYDADFLEGLGVKVRRTDATKRFLELQAARGKHGDLLDLLTDDLGGPYDAVLALAVLIHVPRDQTDQVLAKIARSLRPGGAFLVSMRNGDGETDSNYHTVLWRRDDFAVRLEAAGLVLLRDDFNVGRNSEEWNTFLAVRPS</sequence>
<dbReference type="OrthoDB" id="9804312at2"/>
<dbReference type="AlphaFoldDB" id="A0A1A5J8J8"/>
<accession>A0A1A5J8J8</accession>
<evidence type="ECO:0000313" key="5">
    <source>
        <dbReference type="EMBL" id="OBP72864.1"/>
    </source>
</evidence>
<dbReference type="PANTHER" id="PTHR43464:SF19">
    <property type="entry name" value="UBIQUINONE BIOSYNTHESIS O-METHYLTRANSFERASE, MITOCHONDRIAL"/>
    <property type="match status" value="1"/>
</dbReference>
<protein>
    <submittedName>
        <fullName evidence="5">Methyltransferase type 12</fullName>
    </submittedName>
</protein>
<gene>
    <name evidence="5" type="ORF">BAE39_20260</name>
</gene>
<dbReference type="RefSeq" id="WP_032930088.1">
    <property type="nucleotide sequence ID" value="NZ_LZTH01000010.1"/>
</dbReference>
<name>A0A1A5J8J8_RHILI</name>
<dbReference type="GO" id="GO:0008168">
    <property type="term" value="F:methyltransferase activity"/>
    <property type="evidence" value="ECO:0007669"/>
    <property type="project" value="UniProtKB-KW"/>
</dbReference>
<dbReference type="EMBL" id="LZTJ01000031">
    <property type="protein sequence ID" value="OBP72864.1"/>
    <property type="molecule type" value="Genomic_DNA"/>
</dbReference>
<dbReference type="InterPro" id="IPR013217">
    <property type="entry name" value="Methyltransf_12"/>
</dbReference>
<evidence type="ECO:0000259" key="4">
    <source>
        <dbReference type="Pfam" id="PF08242"/>
    </source>
</evidence>
<keyword evidence="2 5" id="KW-0808">Transferase</keyword>
<evidence type="ECO:0000256" key="1">
    <source>
        <dbReference type="ARBA" id="ARBA00022603"/>
    </source>
</evidence>
<evidence type="ECO:0000256" key="3">
    <source>
        <dbReference type="ARBA" id="ARBA00022691"/>
    </source>
</evidence>
<evidence type="ECO:0000313" key="6">
    <source>
        <dbReference type="Proteomes" id="UP000093748"/>
    </source>
</evidence>
<dbReference type="Proteomes" id="UP000093748">
    <property type="component" value="Unassembled WGS sequence"/>
</dbReference>
<keyword evidence="1 5" id="KW-0489">Methyltransferase</keyword>
<dbReference type="Gene3D" id="3.40.50.150">
    <property type="entry name" value="Vaccinia Virus protein VP39"/>
    <property type="match status" value="1"/>
</dbReference>
<comment type="caution">
    <text evidence="5">The sequence shown here is derived from an EMBL/GenBank/DDBJ whole genome shotgun (WGS) entry which is preliminary data.</text>
</comment>
<dbReference type="Pfam" id="PF08242">
    <property type="entry name" value="Methyltransf_12"/>
    <property type="match status" value="1"/>
</dbReference>
<evidence type="ECO:0000256" key="2">
    <source>
        <dbReference type="ARBA" id="ARBA00022679"/>
    </source>
</evidence>
<dbReference type="CDD" id="cd02440">
    <property type="entry name" value="AdoMet_MTases"/>
    <property type="match status" value="1"/>
</dbReference>
<proteinExistence type="predicted"/>
<dbReference type="GO" id="GO:0032259">
    <property type="term" value="P:methylation"/>
    <property type="evidence" value="ECO:0007669"/>
    <property type="project" value="UniProtKB-KW"/>
</dbReference>
<dbReference type="GeneID" id="66684342"/>
<dbReference type="SUPFAM" id="SSF53335">
    <property type="entry name" value="S-adenosyl-L-methionine-dependent methyltransferases"/>
    <property type="match status" value="1"/>
</dbReference>